<dbReference type="RefSeq" id="WP_095373637.1">
    <property type="nucleotide sequence ID" value="NZ_CP022983.1"/>
</dbReference>
<dbReference type="Pfam" id="PF16124">
    <property type="entry name" value="RecQ_Zn_bind"/>
    <property type="match status" value="1"/>
</dbReference>
<dbReference type="Gene3D" id="1.10.10.10">
    <property type="entry name" value="Winged helix-like DNA-binding domain superfamily/Winged helix DNA-binding domain"/>
    <property type="match status" value="1"/>
</dbReference>
<dbReference type="GO" id="GO:0009432">
    <property type="term" value="P:SOS response"/>
    <property type="evidence" value="ECO:0007669"/>
    <property type="project" value="UniProtKB-UniRule"/>
</dbReference>
<dbReference type="SMART" id="SM00956">
    <property type="entry name" value="RQC"/>
    <property type="match status" value="1"/>
</dbReference>
<keyword evidence="11" id="KW-0238">DNA-binding</keyword>
<evidence type="ECO:0000259" key="17">
    <source>
        <dbReference type="PROSITE" id="PS50967"/>
    </source>
</evidence>
<dbReference type="GO" id="GO:0043138">
    <property type="term" value="F:3'-5' DNA helicase activity"/>
    <property type="evidence" value="ECO:0007669"/>
    <property type="project" value="UniProtKB-EC"/>
</dbReference>
<keyword evidence="6" id="KW-0227">DNA damage</keyword>
<evidence type="ECO:0000313" key="20">
    <source>
        <dbReference type="EMBL" id="ASV70075.1"/>
    </source>
</evidence>
<dbReference type="Pfam" id="PF00570">
    <property type="entry name" value="HRDC"/>
    <property type="match status" value="1"/>
</dbReference>
<keyword evidence="12" id="KW-0233">DNA recombination</keyword>
<dbReference type="InterPro" id="IPR011545">
    <property type="entry name" value="DEAD/DEAH_box_helicase_dom"/>
</dbReference>
<dbReference type="Pfam" id="PF00271">
    <property type="entry name" value="Helicase_C"/>
    <property type="match status" value="1"/>
</dbReference>
<dbReference type="InterPro" id="IPR027417">
    <property type="entry name" value="P-loop_NTPase"/>
</dbReference>
<evidence type="ECO:0000313" key="21">
    <source>
        <dbReference type="Proteomes" id="UP000215137"/>
    </source>
</evidence>
<dbReference type="InterPro" id="IPR002121">
    <property type="entry name" value="HRDC_dom"/>
</dbReference>
<comment type="cofactor">
    <cofactor evidence="1">
        <name>Mg(2+)</name>
        <dbReference type="ChEBI" id="CHEBI:18420"/>
    </cofactor>
</comment>
<dbReference type="GO" id="GO:0009378">
    <property type="term" value="F:four-way junction helicase activity"/>
    <property type="evidence" value="ECO:0007669"/>
    <property type="project" value="TreeGrafter"/>
</dbReference>
<keyword evidence="4" id="KW-0479">Metal-binding</keyword>
<dbReference type="CDD" id="cd17920">
    <property type="entry name" value="DEXHc_RecQ"/>
    <property type="match status" value="1"/>
</dbReference>
<evidence type="ECO:0000256" key="15">
    <source>
        <dbReference type="ARBA" id="ARBA00034617"/>
    </source>
</evidence>
<evidence type="ECO:0000256" key="2">
    <source>
        <dbReference type="ARBA" id="ARBA00001947"/>
    </source>
</evidence>
<dbReference type="Pfam" id="PF00270">
    <property type="entry name" value="DEAD"/>
    <property type="match status" value="1"/>
</dbReference>
<dbReference type="SUPFAM" id="SSF52540">
    <property type="entry name" value="P-loop containing nucleoside triphosphate hydrolases"/>
    <property type="match status" value="1"/>
</dbReference>
<dbReference type="InterPro" id="IPR036390">
    <property type="entry name" value="WH_DNA-bd_sf"/>
</dbReference>
<evidence type="ECO:0000256" key="7">
    <source>
        <dbReference type="ARBA" id="ARBA00022801"/>
    </source>
</evidence>
<dbReference type="PROSITE" id="PS51194">
    <property type="entry name" value="HELICASE_CTER"/>
    <property type="match status" value="1"/>
</dbReference>
<feature type="domain" description="Helicase C-terminal" evidence="19">
    <location>
        <begin position="218"/>
        <end position="365"/>
    </location>
</feature>
<dbReference type="GO" id="GO:0005737">
    <property type="term" value="C:cytoplasm"/>
    <property type="evidence" value="ECO:0007669"/>
    <property type="project" value="TreeGrafter"/>
</dbReference>
<feature type="domain" description="HRDC" evidence="17">
    <location>
        <begin position="517"/>
        <end position="597"/>
    </location>
</feature>
<dbReference type="SMART" id="SM00487">
    <property type="entry name" value="DEXDc"/>
    <property type="match status" value="1"/>
</dbReference>
<dbReference type="Pfam" id="PF14493">
    <property type="entry name" value="HTH_40"/>
    <property type="match status" value="1"/>
</dbReference>
<dbReference type="NCBIfam" id="TIGR01389">
    <property type="entry name" value="recQ"/>
    <property type="match status" value="1"/>
</dbReference>
<dbReference type="InterPro" id="IPR044876">
    <property type="entry name" value="HRDC_dom_sf"/>
</dbReference>
<dbReference type="SUPFAM" id="SSF46785">
    <property type="entry name" value="Winged helix' DNA-binding domain"/>
    <property type="match status" value="1"/>
</dbReference>
<name>A0A248TPK8_9BACI</name>
<dbReference type="GO" id="GO:0030894">
    <property type="term" value="C:replisome"/>
    <property type="evidence" value="ECO:0007669"/>
    <property type="project" value="TreeGrafter"/>
</dbReference>
<evidence type="ECO:0000256" key="16">
    <source>
        <dbReference type="NCBIfam" id="TIGR01389"/>
    </source>
</evidence>
<gene>
    <name evidence="20" type="primary">recQ</name>
    <name evidence="20" type="ORF">CKF48_16745</name>
</gene>
<evidence type="ECO:0000256" key="14">
    <source>
        <dbReference type="ARBA" id="ARBA00023235"/>
    </source>
</evidence>
<dbReference type="InterPro" id="IPR014001">
    <property type="entry name" value="Helicase_ATP-bd"/>
</dbReference>
<accession>A0A248TPK8</accession>
<dbReference type="GO" id="GO:0043590">
    <property type="term" value="C:bacterial nucleoid"/>
    <property type="evidence" value="ECO:0007669"/>
    <property type="project" value="TreeGrafter"/>
</dbReference>
<dbReference type="InterPro" id="IPR010997">
    <property type="entry name" value="HRDC-like_sf"/>
</dbReference>
<evidence type="ECO:0000256" key="3">
    <source>
        <dbReference type="ARBA" id="ARBA00005446"/>
    </source>
</evidence>
<dbReference type="FunFam" id="3.40.50.300:FF:001389">
    <property type="entry name" value="ATP-dependent DNA helicase RecQ"/>
    <property type="match status" value="1"/>
</dbReference>
<proteinExistence type="inferred from homology"/>
<keyword evidence="9" id="KW-0862">Zinc</keyword>
<dbReference type="EC" id="5.6.2.4" evidence="16"/>
<evidence type="ECO:0000256" key="10">
    <source>
        <dbReference type="ARBA" id="ARBA00022840"/>
    </source>
</evidence>
<comment type="catalytic activity">
    <reaction evidence="15">
        <text>Couples ATP hydrolysis with the unwinding of duplex DNA by translocating in the 3'-5' direction.</text>
        <dbReference type="EC" id="5.6.2.4"/>
    </reaction>
</comment>
<evidence type="ECO:0000256" key="1">
    <source>
        <dbReference type="ARBA" id="ARBA00001946"/>
    </source>
</evidence>
<dbReference type="InterPro" id="IPR018982">
    <property type="entry name" value="RQC_domain"/>
</dbReference>
<dbReference type="InterPro" id="IPR004589">
    <property type="entry name" value="DNA_helicase_ATP-dep_RecQ"/>
</dbReference>
<reference evidence="20 21" key="1">
    <citation type="submission" date="2017-08" db="EMBL/GenBank/DDBJ databases">
        <title>Complete Genome Sequence of Bacillus kochii Oregon-R-modENCODE STRAIN BDGP4, isolated from Drosophila melanogaster gut.</title>
        <authorList>
            <person name="Wan K.H."/>
            <person name="Yu C."/>
            <person name="Park S."/>
            <person name="Hammonds A.S."/>
            <person name="Booth B.W."/>
            <person name="Celniker S.E."/>
        </authorList>
    </citation>
    <scope>NUCLEOTIDE SEQUENCE [LARGE SCALE GENOMIC DNA]</scope>
    <source>
        <strain evidence="20 21">BDGP4</strain>
    </source>
</reference>
<keyword evidence="5" id="KW-0547">Nucleotide-binding</keyword>
<dbReference type="SMART" id="SM00490">
    <property type="entry name" value="HELICc"/>
    <property type="match status" value="1"/>
</dbReference>
<evidence type="ECO:0000256" key="12">
    <source>
        <dbReference type="ARBA" id="ARBA00023172"/>
    </source>
</evidence>
<dbReference type="EMBL" id="CP022983">
    <property type="protein sequence ID" value="ASV70075.1"/>
    <property type="molecule type" value="Genomic_DNA"/>
</dbReference>
<evidence type="ECO:0000256" key="8">
    <source>
        <dbReference type="ARBA" id="ARBA00022806"/>
    </source>
</evidence>
<evidence type="ECO:0000256" key="13">
    <source>
        <dbReference type="ARBA" id="ARBA00023204"/>
    </source>
</evidence>
<dbReference type="InterPro" id="IPR036388">
    <property type="entry name" value="WH-like_DNA-bd_sf"/>
</dbReference>
<dbReference type="InterPro" id="IPR006293">
    <property type="entry name" value="DNA_helicase_ATP-dep_RecQ_bac"/>
</dbReference>
<comment type="similarity">
    <text evidence="3">Belongs to the helicase family. RecQ subfamily.</text>
</comment>
<keyword evidence="14" id="KW-0413">Isomerase</keyword>
<dbReference type="GO" id="GO:0016787">
    <property type="term" value="F:hydrolase activity"/>
    <property type="evidence" value="ECO:0007669"/>
    <property type="project" value="UniProtKB-KW"/>
</dbReference>
<dbReference type="OrthoDB" id="9763310at2"/>
<dbReference type="GO" id="GO:0006281">
    <property type="term" value="P:DNA repair"/>
    <property type="evidence" value="ECO:0007669"/>
    <property type="project" value="UniProtKB-KW"/>
</dbReference>
<dbReference type="GO" id="GO:0003677">
    <property type="term" value="F:DNA binding"/>
    <property type="evidence" value="ECO:0007669"/>
    <property type="project" value="UniProtKB-KW"/>
</dbReference>
<dbReference type="GO" id="GO:0046872">
    <property type="term" value="F:metal ion binding"/>
    <property type="evidence" value="ECO:0007669"/>
    <property type="project" value="UniProtKB-KW"/>
</dbReference>
<evidence type="ECO:0000259" key="18">
    <source>
        <dbReference type="PROSITE" id="PS51192"/>
    </source>
</evidence>
<evidence type="ECO:0000256" key="6">
    <source>
        <dbReference type="ARBA" id="ARBA00022763"/>
    </source>
</evidence>
<dbReference type="PROSITE" id="PS50967">
    <property type="entry name" value="HRDC"/>
    <property type="match status" value="1"/>
</dbReference>
<sequence length="714" mass="81648">MQTAEEHLQKYFGYTSFRPGQKDIIYNLNHGHNVLGILPTGGGKSLSFQIPALMNDGVTIVISPLISLMKDQVDALLEAGIPAAYMNSSLSYKEYSETEERLLAGEYKLVYIAPERLESMEFLTIMEKIHLSMIVFDEAHCISQWGHDFRPSYRSVVDRIFSLTETPVIAALTATATKNVEEDISRLLHIEKEHIFVTGFARTNLSFQVLKGRDKRKYLEAYVSSRKEESGIIYTSSRKQTDQLYEHFLKKGYKVERYHAGLSEDNRKHSQEKFVHDQVTLMIATNAFGMGIDKPDVRYVVHYNMPRNIEAYYQEAGRAGRDGEESECILLYSPQDILLQKFLIEKSELSTSLREQEYEKLRQMTNYCHTESCLQSYIVAYFANQDVSSCNKCSNCLDERQSVDITNEAMMIFSCIKRMGERFGVKLTAQVLKGSANKRIKQLSFHTLTTYGLMKEKTEKQIVDMINYLLAEGYLSMTDGQYPTVTLADEAIPVLKREAQVSMKISDDKELEERPAGEENSELFAILRELRKNLAQEQGVPPYVVFADTALKEMCTYFPTTKEAMLSIKGVGEMKYSKYGEAFLEEIKVFTEKNNIEVKEQHYVKTPPVNKKAAEGTGSHIHSYEAFLLGKTISEIARERSFSPITIQNHIFRAVAEGHPIDWDQVFNEQVEEEVLVAADKVGVEKLRPIKDEINDDTIDYFQIKAVLTKHRFV</sequence>
<dbReference type="GO" id="GO:0005524">
    <property type="term" value="F:ATP binding"/>
    <property type="evidence" value="ECO:0007669"/>
    <property type="project" value="UniProtKB-KW"/>
</dbReference>
<evidence type="ECO:0000256" key="9">
    <source>
        <dbReference type="ARBA" id="ARBA00022833"/>
    </source>
</evidence>
<dbReference type="GO" id="GO:0006260">
    <property type="term" value="P:DNA replication"/>
    <property type="evidence" value="ECO:0007669"/>
    <property type="project" value="InterPro"/>
</dbReference>
<dbReference type="InterPro" id="IPR029491">
    <property type="entry name" value="Helicase_HTH"/>
</dbReference>
<dbReference type="NCBIfam" id="TIGR00614">
    <property type="entry name" value="recQ_fam"/>
    <property type="match status" value="1"/>
</dbReference>
<dbReference type="PANTHER" id="PTHR13710">
    <property type="entry name" value="DNA HELICASE RECQ FAMILY MEMBER"/>
    <property type="match status" value="1"/>
</dbReference>
<organism evidence="20 21">
    <name type="scientific">Cytobacillus kochii</name>
    <dbReference type="NCBI Taxonomy" id="859143"/>
    <lineage>
        <taxon>Bacteria</taxon>
        <taxon>Bacillati</taxon>
        <taxon>Bacillota</taxon>
        <taxon>Bacilli</taxon>
        <taxon>Bacillales</taxon>
        <taxon>Bacillaceae</taxon>
        <taxon>Cytobacillus</taxon>
    </lineage>
</organism>
<dbReference type="Proteomes" id="UP000215137">
    <property type="component" value="Chromosome"/>
</dbReference>
<comment type="cofactor">
    <cofactor evidence="2">
        <name>Zn(2+)</name>
        <dbReference type="ChEBI" id="CHEBI:29105"/>
    </cofactor>
</comment>
<dbReference type="AlphaFoldDB" id="A0A248TPK8"/>
<dbReference type="KEGG" id="bko:CKF48_16745"/>
<dbReference type="GO" id="GO:0006310">
    <property type="term" value="P:DNA recombination"/>
    <property type="evidence" value="ECO:0007669"/>
    <property type="project" value="UniProtKB-UniRule"/>
</dbReference>
<keyword evidence="10" id="KW-0067">ATP-binding</keyword>
<keyword evidence="21" id="KW-1185">Reference proteome</keyword>
<keyword evidence="7" id="KW-0378">Hydrolase</keyword>
<dbReference type="Pfam" id="PF09382">
    <property type="entry name" value="RQC"/>
    <property type="match status" value="1"/>
</dbReference>
<evidence type="ECO:0000256" key="4">
    <source>
        <dbReference type="ARBA" id="ARBA00022723"/>
    </source>
</evidence>
<keyword evidence="8 20" id="KW-0347">Helicase</keyword>
<dbReference type="InterPro" id="IPR002464">
    <property type="entry name" value="DNA/RNA_helicase_DEAH_CS"/>
</dbReference>
<protein>
    <recommendedName>
        <fullName evidence="16">DNA helicase RecQ</fullName>
        <ecNumber evidence="16">5.6.2.4</ecNumber>
    </recommendedName>
</protein>
<dbReference type="InterPro" id="IPR001650">
    <property type="entry name" value="Helicase_C-like"/>
</dbReference>
<feature type="domain" description="Helicase ATP-binding" evidence="18">
    <location>
        <begin position="25"/>
        <end position="194"/>
    </location>
</feature>
<evidence type="ECO:0000256" key="11">
    <source>
        <dbReference type="ARBA" id="ARBA00023125"/>
    </source>
</evidence>
<dbReference type="PROSITE" id="PS00690">
    <property type="entry name" value="DEAH_ATP_HELICASE"/>
    <property type="match status" value="1"/>
</dbReference>
<dbReference type="Gene3D" id="3.40.50.300">
    <property type="entry name" value="P-loop containing nucleotide triphosphate hydrolases"/>
    <property type="match status" value="2"/>
</dbReference>
<dbReference type="FunFam" id="1.10.150.80:FF:000002">
    <property type="entry name" value="ATP-dependent DNA helicase RecQ"/>
    <property type="match status" value="1"/>
</dbReference>
<dbReference type="SUPFAM" id="SSF47819">
    <property type="entry name" value="HRDC-like"/>
    <property type="match status" value="1"/>
</dbReference>
<dbReference type="InterPro" id="IPR032284">
    <property type="entry name" value="RecQ_Zn-bd"/>
</dbReference>
<keyword evidence="13" id="KW-0234">DNA repair</keyword>
<dbReference type="PANTHER" id="PTHR13710:SF105">
    <property type="entry name" value="ATP-DEPENDENT DNA HELICASE Q1"/>
    <property type="match status" value="1"/>
</dbReference>
<evidence type="ECO:0000256" key="5">
    <source>
        <dbReference type="ARBA" id="ARBA00022741"/>
    </source>
</evidence>
<dbReference type="SMART" id="SM00341">
    <property type="entry name" value="HRDC"/>
    <property type="match status" value="1"/>
</dbReference>
<dbReference type="Gene3D" id="1.10.150.80">
    <property type="entry name" value="HRDC domain"/>
    <property type="match status" value="1"/>
</dbReference>
<evidence type="ECO:0000259" key="19">
    <source>
        <dbReference type="PROSITE" id="PS51194"/>
    </source>
</evidence>
<dbReference type="PROSITE" id="PS51192">
    <property type="entry name" value="HELICASE_ATP_BIND_1"/>
    <property type="match status" value="1"/>
</dbReference>